<evidence type="ECO:0000313" key="2">
    <source>
        <dbReference type="EMBL" id="KXK64146.1"/>
    </source>
</evidence>
<proteinExistence type="predicted"/>
<dbReference type="Pfam" id="PF02559">
    <property type="entry name" value="CarD_TRCF_RID"/>
    <property type="match status" value="1"/>
</dbReference>
<dbReference type="GO" id="GO:0009303">
    <property type="term" value="P:rRNA transcription"/>
    <property type="evidence" value="ECO:0007669"/>
    <property type="project" value="TreeGrafter"/>
</dbReference>
<dbReference type="PANTHER" id="PTHR38447">
    <property type="entry name" value="TRANSCRIPTION FACTOR YDEB-RELATED"/>
    <property type="match status" value="1"/>
</dbReference>
<dbReference type="AlphaFoldDB" id="A0A136Q116"/>
<dbReference type="Proteomes" id="UP000070366">
    <property type="component" value="Unassembled WGS sequence"/>
</dbReference>
<sequence length="195" mass="23076">MQTARFFIRAVRKQIKEDIMFQVNESVLYGIQGVCKIVEITKKNFGQTPVEYYVLRPVYDGKDTRVFVPTQNEELTSRMRRVLSPEEAHKIVSRIPREEPIWVEEENERKVRYKEILAGGDCRELIRMIKALYLHSRSLQEKGKKLHLSDEHFLKDAEKALYDEFAHVLKLQRDEVLPFIFEQIQAPEEESKSHV</sequence>
<organism evidence="2 3">
    <name type="scientific">Christensenella minuta</name>
    <dbReference type="NCBI Taxonomy" id="626937"/>
    <lineage>
        <taxon>Bacteria</taxon>
        <taxon>Bacillati</taxon>
        <taxon>Bacillota</taxon>
        <taxon>Clostridia</taxon>
        <taxon>Christensenellales</taxon>
        <taxon>Christensenellaceae</taxon>
        <taxon>Christensenella</taxon>
    </lineage>
</organism>
<dbReference type="PANTHER" id="PTHR38447:SF1">
    <property type="entry name" value="RNA POLYMERASE-BINDING TRANSCRIPTION FACTOR CARD"/>
    <property type="match status" value="1"/>
</dbReference>
<dbReference type="InterPro" id="IPR052531">
    <property type="entry name" value="CarD-like_regulator"/>
</dbReference>
<reference evidence="2 3" key="1">
    <citation type="submission" date="2016-02" db="EMBL/GenBank/DDBJ databases">
        <authorList>
            <person name="Wen L."/>
            <person name="He K."/>
            <person name="Yang H."/>
        </authorList>
    </citation>
    <scope>NUCLEOTIDE SEQUENCE [LARGE SCALE GENOMIC DNA]</scope>
    <source>
        <strain evidence="2 3">DSM 22607</strain>
    </source>
</reference>
<accession>A0A136Q116</accession>
<gene>
    <name evidence="2" type="ORF">HMPREF3293_03057</name>
</gene>
<dbReference type="Gene3D" id="2.40.10.170">
    <property type="match status" value="1"/>
</dbReference>
<dbReference type="InterPro" id="IPR042215">
    <property type="entry name" value="CarD-like_C"/>
</dbReference>
<dbReference type="STRING" id="626937.HMPREF3293_03057"/>
<dbReference type="Gene3D" id="1.20.58.1290">
    <property type="entry name" value="CarD-like, C-terminal domain"/>
    <property type="match status" value="1"/>
</dbReference>
<name>A0A136Q116_9FIRM</name>
<dbReference type="SMART" id="SM01058">
    <property type="entry name" value="CarD_TRCF"/>
    <property type="match status" value="1"/>
</dbReference>
<comment type="caution">
    <text evidence="2">The sequence shown here is derived from an EMBL/GenBank/DDBJ whole genome shotgun (WGS) entry which is preliminary data.</text>
</comment>
<dbReference type="SUPFAM" id="SSF141259">
    <property type="entry name" value="CarD-like"/>
    <property type="match status" value="1"/>
</dbReference>
<dbReference type="InterPro" id="IPR003711">
    <property type="entry name" value="CarD-like/TRCF_RID"/>
</dbReference>
<keyword evidence="3" id="KW-1185">Reference proteome</keyword>
<evidence type="ECO:0000259" key="1">
    <source>
        <dbReference type="SMART" id="SM01058"/>
    </source>
</evidence>
<protein>
    <submittedName>
        <fullName evidence="2">CarD-like protein</fullName>
    </submittedName>
</protein>
<evidence type="ECO:0000313" key="3">
    <source>
        <dbReference type="Proteomes" id="UP000070366"/>
    </source>
</evidence>
<feature type="domain" description="CarD-like/TRCF RNAP-interacting" evidence="1">
    <location>
        <begin position="20"/>
        <end position="133"/>
    </location>
</feature>
<dbReference type="EMBL" id="LSZW01000066">
    <property type="protein sequence ID" value="KXK64146.1"/>
    <property type="molecule type" value="Genomic_DNA"/>
</dbReference>
<dbReference type="InterPro" id="IPR036101">
    <property type="entry name" value="CarD-like/TRCF_RID_sf"/>
</dbReference>